<evidence type="ECO:0000256" key="1">
    <source>
        <dbReference type="SAM" id="Phobius"/>
    </source>
</evidence>
<accession>A0A432XLD0</accession>
<dbReference type="InterPro" id="IPR025489">
    <property type="entry name" value="DUF4381"/>
</dbReference>
<protein>
    <submittedName>
        <fullName evidence="2">DUF4381 domain-containing protein</fullName>
    </submittedName>
</protein>
<proteinExistence type="predicted"/>
<dbReference type="OrthoDB" id="283083at2"/>
<evidence type="ECO:0000313" key="2">
    <source>
        <dbReference type="EMBL" id="RUO49494.1"/>
    </source>
</evidence>
<keyword evidence="3" id="KW-1185">Reference proteome</keyword>
<dbReference type="STRING" id="519452.SAMN04488139_0751"/>
<gene>
    <name evidence="2" type="ORF">CWE24_03075</name>
</gene>
<dbReference type="Proteomes" id="UP000286985">
    <property type="component" value="Unassembled WGS sequence"/>
</dbReference>
<dbReference type="Pfam" id="PF14316">
    <property type="entry name" value="DUF4381"/>
    <property type="match status" value="1"/>
</dbReference>
<reference evidence="3" key="1">
    <citation type="journal article" date="2018" name="Front. Microbiol.">
        <title>Genome-Based Analysis Reveals the Taxonomy and Diversity of the Family Idiomarinaceae.</title>
        <authorList>
            <person name="Liu Y."/>
            <person name="Lai Q."/>
            <person name="Shao Z."/>
        </authorList>
    </citation>
    <scope>NUCLEOTIDE SEQUENCE [LARGE SCALE GENOMIC DNA]</scope>
    <source>
        <strain evidence="3">908033</strain>
    </source>
</reference>
<comment type="caution">
    <text evidence="2">The sequence shown here is derived from an EMBL/GenBank/DDBJ whole genome shotgun (WGS) entry which is preliminary data.</text>
</comment>
<keyword evidence="1" id="KW-0812">Transmembrane</keyword>
<dbReference type="EMBL" id="PIPU01000001">
    <property type="protein sequence ID" value="RUO49494.1"/>
    <property type="molecule type" value="Genomic_DNA"/>
</dbReference>
<evidence type="ECO:0000313" key="3">
    <source>
        <dbReference type="Proteomes" id="UP000286985"/>
    </source>
</evidence>
<dbReference type="AlphaFoldDB" id="A0A432XLD0"/>
<sequence>MARSYLVIQLDNQVQLQDIVAAPAAQWWPLAPGWYALISAALTLVALSLWFSIRAFQRRRARRQALQQLAQLQQQPNLALHDISLLLKQAALAYFPRARISNTDNAAWWQFLRSQLSARQQQRYQPLIDALQQAAYQPITVQQQWLTEYLNFAELWLRQALPPSRGQS</sequence>
<feature type="transmembrane region" description="Helical" evidence="1">
    <location>
        <begin position="33"/>
        <end position="53"/>
    </location>
</feature>
<keyword evidence="1" id="KW-0472">Membrane</keyword>
<name>A0A432XLD0_9GAMM</name>
<keyword evidence="1" id="KW-1133">Transmembrane helix</keyword>
<organism evidence="2 3">
    <name type="scientific">Pseudidiomarina donghaiensis</name>
    <dbReference type="NCBI Taxonomy" id="519452"/>
    <lineage>
        <taxon>Bacteria</taxon>
        <taxon>Pseudomonadati</taxon>
        <taxon>Pseudomonadota</taxon>
        <taxon>Gammaproteobacteria</taxon>
        <taxon>Alteromonadales</taxon>
        <taxon>Idiomarinaceae</taxon>
        <taxon>Pseudidiomarina</taxon>
    </lineage>
</organism>